<evidence type="ECO:0000256" key="1">
    <source>
        <dbReference type="ARBA" id="ARBA00022679"/>
    </source>
</evidence>
<accession>A0ABR6X147</accession>
<evidence type="ECO:0000259" key="3">
    <source>
        <dbReference type="PROSITE" id="PS51186"/>
    </source>
</evidence>
<dbReference type="PANTHER" id="PTHR43877">
    <property type="entry name" value="AMINOALKYLPHOSPHONATE N-ACETYLTRANSFERASE-RELATED-RELATED"/>
    <property type="match status" value="1"/>
</dbReference>
<comment type="caution">
    <text evidence="4">The sequence shown here is derived from an EMBL/GenBank/DDBJ whole genome shotgun (WGS) entry which is preliminary data.</text>
</comment>
<feature type="domain" description="N-acetyltransferase" evidence="3">
    <location>
        <begin position="3"/>
        <end position="142"/>
    </location>
</feature>
<dbReference type="Gene3D" id="3.40.630.30">
    <property type="match status" value="1"/>
</dbReference>
<organism evidence="4 5">
    <name type="scientific">Undibacterium seohonense</name>
    <dbReference type="NCBI Taxonomy" id="1344950"/>
    <lineage>
        <taxon>Bacteria</taxon>
        <taxon>Pseudomonadati</taxon>
        <taxon>Pseudomonadota</taxon>
        <taxon>Betaproteobacteria</taxon>
        <taxon>Burkholderiales</taxon>
        <taxon>Oxalobacteraceae</taxon>
        <taxon>Undibacterium</taxon>
    </lineage>
</organism>
<keyword evidence="2" id="KW-0012">Acyltransferase</keyword>
<evidence type="ECO:0000313" key="4">
    <source>
        <dbReference type="EMBL" id="MBC3806673.1"/>
    </source>
</evidence>
<dbReference type="RefSeq" id="WP_186921770.1">
    <property type="nucleotide sequence ID" value="NZ_JACOFW010000004.1"/>
</dbReference>
<dbReference type="InterPro" id="IPR050832">
    <property type="entry name" value="Bact_Acetyltransf"/>
</dbReference>
<dbReference type="InterPro" id="IPR016181">
    <property type="entry name" value="Acyl_CoA_acyltransferase"/>
</dbReference>
<reference evidence="4 5" key="1">
    <citation type="submission" date="2020-08" db="EMBL/GenBank/DDBJ databases">
        <title>Novel species isolated from subtropical streams in China.</title>
        <authorList>
            <person name="Lu H."/>
        </authorList>
    </citation>
    <scope>NUCLEOTIDE SEQUENCE [LARGE SCALE GENOMIC DNA]</scope>
    <source>
        <strain evidence="4 5">KACC 16656</strain>
    </source>
</reference>
<evidence type="ECO:0000256" key="2">
    <source>
        <dbReference type="ARBA" id="ARBA00023315"/>
    </source>
</evidence>
<dbReference type="Proteomes" id="UP000648257">
    <property type="component" value="Unassembled WGS sequence"/>
</dbReference>
<dbReference type="InterPro" id="IPR000182">
    <property type="entry name" value="GNAT_dom"/>
</dbReference>
<proteinExistence type="predicted"/>
<protein>
    <submittedName>
        <fullName evidence="4">GNAT family N-acetyltransferase</fullName>
    </submittedName>
</protein>
<sequence>MTFVLRQASLADIPGMHRVRLAVRENALRSTVITEASYVQPMMETGRGWVVEDDGEIVAFAVGNAQTGNIWALFVDPEHEGKGYGRCLHDTMIAYLFACGLARLELSTASDTRAHQFYVQAGWQLTRIDTDGEAFFAIENPL</sequence>
<gene>
    <name evidence="4" type="ORF">H8K52_04850</name>
</gene>
<dbReference type="PROSITE" id="PS51186">
    <property type="entry name" value="GNAT"/>
    <property type="match status" value="1"/>
</dbReference>
<keyword evidence="1" id="KW-0808">Transferase</keyword>
<dbReference type="Pfam" id="PF00583">
    <property type="entry name" value="Acetyltransf_1"/>
    <property type="match status" value="1"/>
</dbReference>
<dbReference type="SUPFAM" id="SSF55729">
    <property type="entry name" value="Acyl-CoA N-acyltransferases (Nat)"/>
    <property type="match status" value="1"/>
</dbReference>
<dbReference type="EMBL" id="JACOFW010000004">
    <property type="protein sequence ID" value="MBC3806673.1"/>
    <property type="molecule type" value="Genomic_DNA"/>
</dbReference>
<dbReference type="CDD" id="cd04301">
    <property type="entry name" value="NAT_SF"/>
    <property type="match status" value="1"/>
</dbReference>
<evidence type="ECO:0000313" key="5">
    <source>
        <dbReference type="Proteomes" id="UP000648257"/>
    </source>
</evidence>
<keyword evidence="5" id="KW-1185">Reference proteome</keyword>
<dbReference type="PANTHER" id="PTHR43877:SF2">
    <property type="entry name" value="AMINOALKYLPHOSPHONATE N-ACETYLTRANSFERASE-RELATED"/>
    <property type="match status" value="1"/>
</dbReference>
<name>A0ABR6X147_9BURK</name>